<dbReference type="EMBL" id="JANBUY010000409">
    <property type="protein sequence ID" value="KAJ2859268.1"/>
    <property type="molecule type" value="Genomic_DNA"/>
</dbReference>
<dbReference type="GO" id="GO:0005634">
    <property type="term" value="C:nucleus"/>
    <property type="evidence" value="ECO:0007669"/>
    <property type="project" value="UniProtKB-SubCell"/>
</dbReference>
<dbReference type="InterPro" id="IPR000330">
    <property type="entry name" value="SNF2_N"/>
</dbReference>
<dbReference type="Pfam" id="PF00176">
    <property type="entry name" value="SNF2-rel_dom"/>
    <property type="match status" value="1"/>
</dbReference>
<keyword evidence="3" id="KW-0547">Nucleotide-binding</keyword>
<dbReference type="SMART" id="SM00490">
    <property type="entry name" value="HELICc"/>
    <property type="match status" value="1"/>
</dbReference>
<dbReference type="AlphaFoldDB" id="A0A9W8IEQ3"/>
<evidence type="ECO:0000256" key="4">
    <source>
        <dbReference type="ARBA" id="ARBA00022801"/>
    </source>
</evidence>
<dbReference type="Gene3D" id="3.40.50.300">
    <property type="entry name" value="P-loop containing nucleotide triphosphate hydrolases"/>
    <property type="match status" value="1"/>
</dbReference>
<comment type="subcellular location">
    <subcellularLocation>
        <location evidence="1">Nucleus</location>
    </subcellularLocation>
</comment>
<dbReference type="SUPFAM" id="SSF52540">
    <property type="entry name" value="P-loop containing nucleoside triphosphate hydrolases"/>
    <property type="match status" value="2"/>
</dbReference>
<protein>
    <submittedName>
        <fullName evidence="12">ATPase</fullName>
    </submittedName>
</protein>
<dbReference type="InterPro" id="IPR038718">
    <property type="entry name" value="SNF2-like_sf"/>
</dbReference>
<dbReference type="InterPro" id="IPR044753">
    <property type="entry name" value="HELLS_N"/>
</dbReference>
<feature type="region of interest" description="Disordered" evidence="9">
    <location>
        <begin position="470"/>
        <end position="503"/>
    </location>
</feature>
<evidence type="ECO:0000256" key="7">
    <source>
        <dbReference type="ARBA" id="ARBA00023054"/>
    </source>
</evidence>
<dbReference type="InterPro" id="IPR027417">
    <property type="entry name" value="P-loop_NTPase"/>
</dbReference>
<feature type="compositionally biased region" description="Basic residues" evidence="9">
    <location>
        <begin position="125"/>
        <end position="143"/>
    </location>
</feature>
<evidence type="ECO:0000313" key="13">
    <source>
        <dbReference type="Proteomes" id="UP001140074"/>
    </source>
</evidence>
<keyword evidence="4" id="KW-0378">Hydrolase</keyword>
<evidence type="ECO:0000256" key="1">
    <source>
        <dbReference type="ARBA" id="ARBA00004123"/>
    </source>
</evidence>
<dbReference type="InterPro" id="IPR014001">
    <property type="entry name" value="Helicase_ATP-bd"/>
</dbReference>
<dbReference type="PROSITE" id="PS51192">
    <property type="entry name" value="HELICASE_ATP_BIND_1"/>
    <property type="match status" value="1"/>
</dbReference>
<organism evidence="12 13">
    <name type="scientific">Coemansia aciculifera</name>
    <dbReference type="NCBI Taxonomy" id="417176"/>
    <lineage>
        <taxon>Eukaryota</taxon>
        <taxon>Fungi</taxon>
        <taxon>Fungi incertae sedis</taxon>
        <taxon>Zoopagomycota</taxon>
        <taxon>Kickxellomycotina</taxon>
        <taxon>Kickxellomycetes</taxon>
        <taxon>Kickxellales</taxon>
        <taxon>Kickxellaceae</taxon>
        <taxon>Coemansia</taxon>
    </lineage>
</organism>
<evidence type="ECO:0000256" key="2">
    <source>
        <dbReference type="ARBA" id="ARBA00007025"/>
    </source>
</evidence>
<reference evidence="12" key="1">
    <citation type="submission" date="2022-07" db="EMBL/GenBank/DDBJ databases">
        <title>Phylogenomic reconstructions and comparative analyses of Kickxellomycotina fungi.</title>
        <authorList>
            <person name="Reynolds N.K."/>
            <person name="Stajich J.E."/>
            <person name="Barry K."/>
            <person name="Grigoriev I.V."/>
            <person name="Crous P."/>
            <person name="Smith M.E."/>
        </authorList>
    </citation>
    <scope>NUCLEOTIDE SEQUENCE</scope>
    <source>
        <strain evidence="12">RSA 476</strain>
    </source>
</reference>
<dbReference type="GO" id="GO:0016787">
    <property type="term" value="F:hydrolase activity"/>
    <property type="evidence" value="ECO:0007669"/>
    <property type="project" value="UniProtKB-KW"/>
</dbReference>
<dbReference type="InterPro" id="IPR001650">
    <property type="entry name" value="Helicase_C-like"/>
</dbReference>
<comment type="caution">
    <text evidence="12">The sequence shown here is derived from an EMBL/GenBank/DDBJ whole genome shotgun (WGS) entry which is preliminary data.</text>
</comment>
<evidence type="ECO:0000256" key="8">
    <source>
        <dbReference type="ARBA" id="ARBA00023242"/>
    </source>
</evidence>
<dbReference type="GO" id="GO:0005524">
    <property type="term" value="F:ATP binding"/>
    <property type="evidence" value="ECO:0007669"/>
    <property type="project" value="UniProtKB-KW"/>
</dbReference>
<evidence type="ECO:0000313" key="12">
    <source>
        <dbReference type="EMBL" id="KAJ2859268.1"/>
    </source>
</evidence>
<keyword evidence="13" id="KW-1185">Reference proteome</keyword>
<keyword evidence="6" id="KW-0067">ATP-binding</keyword>
<evidence type="ECO:0000256" key="3">
    <source>
        <dbReference type="ARBA" id="ARBA00022741"/>
    </source>
</evidence>
<evidence type="ECO:0000256" key="9">
    <source>
        <dbReference type="SAM" id="MobiDB-lite"/>
    </source>
</evidence>
<evidence type="ECO:0000256" key="6">
    <source>
        <dbReference type="ARBA" id="ARBA00022840"/>
    </source>
</evidence>
<dbReference type="SMART" id="SM00487">
    <property type="entry name" value="DEXDc"/>
    <property type="match status" value="1"/>
</dbReference>
<feature type="region of interest" description="Disordered" evidence="9">
    <location>
        <begin position="97"/>
        <end position="160"/>
    </location>
</feature>
<keyword evidence="7" id="KW-0175">Coiled coil</keyword>
<gene>
    <name evidence="12" type="primary">IRC5</name>
    <name evidence="12" type="ORF">GGH94_006196</name>
</gene>
<dbReference type="CDD" id="cd18793">
    <property type="entry name" value="SF2_C_SNF"/>
    <property type="match status" value="1"/>
</dbReference>
<dbReference type="GO" id="GO:0004386">
    <property type="term" value="F:helicase activity"/>
    <property type="evidence" value="ECO:0007669"/>
    <property type="project" value="UniProtKB-KW"/>
</dbReference>
<dbReference type="PANTHER" id="PTHR10799">
    <property type="entry name" value="SNF2/RAD54 HELICASE FAMILY"/>
    <property type="match status" value="1"/>
</dbReference>
<dbReference type="InterPro" id="IPR049730">
    <property type="entry name" value="SNF2/RAD54-like_C"/>
</dbReference>
<evidence type="ECO:0000256" key="5">
    <source>
        <dbReference type="ARBA" id="ARBA00022806"/>
    </source>
</evidence>
<accession>A0A9W8IEQ3</accession>
<name>A0A9W8IEQ3_9FUNG</name>
<feature type="region of interest" description="Disordered" evidence="9">
    <location>
        <begin position="527"/>
        <end position="556"/>
    </location>
</feature>
<dbReference type="CDD" id="cd18009">
    <property type="entry name" value="DEXHc_HELLS_SMARCA6"/>
    <property type="match status" value="1"/>
</dbReference>
<dbReference type="Gene3D" id="3.40.50.10810">
    <property type="entry name" value="Tandem AAA-ATPase domain"/>
    <property type="match status" value="1"/>
</dbReference>
<sequence>MSELSSITEDVKSVLVADTMPAAVDSPVDTPATAVVDTPEEKTVEEDKKENLRELRTQAMAQYEAVDEDQQRLQRLNFLLEKSAAYVSFVSKKLDSKRAEMRSVGDDDDDSKQAASEYEAESQTAKRKGKKQKAAPRAKRARNRLTVAAGDEPRDDEDSATVEPLIIDGERVSARQPRLITGGIMRDYQLEGMEWLASLYENGLNGILADEMGLGKTLQTIAFLCFLRERQVWGPFLVLCPLSTLSNWASEFYRFAPTTPVLKYHGTPDERKEMRNKHLRRLDKNFPIVVTTYEIAMKDKQALQRFAWKFIIVDEGHRIKNMNCKLIRDLKSYQSTNRLLLTGTPLQNSLSELWSLLNFLLPDIFDDLDSFQEWFNFNDISEREGQTRIISEQTSNSVVSKLHQILQPFLLRRLKVDVEKFLPPKREYLIACPMAPLQYEYYQAVRGPNLRGFLEEKFVSGGNSVTSAAVDAEDNTLVPGTPASDAPPVVDSAPKKVGSKSSAASNKELLAEASDFLGLQDSLCGDAAAGRPSCPRASRKKNAVYKEADEDDSFDSDEPEIIQLDDVADDLNDLNLQKAAAELDPLARLKAAVLVRQMNLQFRLMQQRKVCQHPYLFDFPVKNPSDPESEFLIDEQLVRSSGKLLVLDRLLPELFAKGHRVLIFSQFSRVLDILEFYAELRSWRFCRIDGSVGQVDRQDAIVRFNTDPTIPLFLLTTRSGGLGINLTAADTVVIFDSDWNPQQDLQAQDRVHRIGQKRPVIIYRLIIAGSCENAMLNRAKAKRKLEKLVIHERRFKGIARQTQAAGATDEVSVQDIAHILMDDDTDLVEKDQRGLRAVLESLGPDQQVPPEAVLTNDEVVALTDRSPEAYVKKDIVDSVRFTKLDQVRDEQNDLLAKMEVSAKQ</sequence>
<keyword evidence="5" id="KW-0347">Helicase</keyword>
<feature type="domain" description="Helicase C-terminal" evidence="11">
    <location>
        <begin position="646"/>
        <end position="796"/>
    </location>
</feature>
<dbReference type="Pfam" id="PF00271">
    <property type="entry name" value="Helicase_C"/>
    <property type="match status" value="1"/>
</dbReference>
<dbReference type="FunFam" id="3.40.50.10810:FF:000015">
    <property type="entry name" value="lymphoid-specific helicase isoform X1"/>
    <property type="match status" value="1"/>
</dbReference>
<dbReference type="Proteomes" id="UP001140074">
    <property type="component" value="Unassembled WGS sequence"/>
</dbReference>
<comment type="similarity">
    <text evidence="2">Belongs to the SNF2/RAD54 helicase family.</text>
</comment>
<dbReference type="PROSITE" id="PS51194">
    <property type="entry name" value="HELICASE_CTER"/>
    <property type="match status" value="1"/>
</dbReference>
<proteinExistence type="inferred from homology"/>
<feature type="domain" description="Helicase ATP-binding" evidence="10">
    <location>
        <begin position="197"/>
        <end position="363"/>
    </location>
</feature>
<evidence type="ECO:0000259" key="10">
    <source>
        <dbReference type="PROSITE" id="PS51192"/>
    </source>
</evidence>
<keyword evidence="8" id="KW-0539">Nucleus</keyword>
<evidence type="ECO:0000259" key="11">
    <source>
        <dbReference type="PROSITE" id="PS51194"/>
    </source>
</evidence>